<evidence type="ECO:0000256" key="8">
    <source>
        <dbReference type="SAM" id="MobiDB-lite"/>
    </source>
</evidence>
<evidence type="ECO:0000256" key="9">
    <source>
        <dbReference type="SAM" id="Phobius"/>
    </source>
</evidence>
<keyword evidence="2 9" id="KW-0812">Transmembrane</keyword>
<dbReference type="Proteomes" id="UP000288216">
    <property type="component" value="Unassembled WGS sequence"/>
</dbReference>
<gene>
    <name evidence="12" type="ORF">scyTo_0001237</name>
</gene>
<dbReference type="GO" id="GO:0009897">
    <property type="term" value="C:external side of plasma membrane"/>
    <property type="evidence" value="ECO:0007669"/>
    <property type="project" value="TreeGrafter"/>
</dbReference>
<dbReference type="PANTHER" id="PTHR23037">
    <property type="entry name" value="CYTOKINE RECEPTOR"/>
    <property type="match status" value="1"/>
</dbReference>
<sequence length="439" mass="50783">MFCFRMLLTLLPPVNLTLREIGLIHSILAWEAPSNLKDFTNYSIKFESSFKYDGADWEQKKRNPYLNRKDEVFLKRGITFRVKALMMTESCVCQESNWTELNIPPAEGDAGTAVRNFECIHYNFEYINCTWDKGSEIPSDTVYKFSYWQGEIEFIQNCTSYISKDDRLDAGCRLQHDQFDNETDLNICVSGISALAKIKPFFYKLETASFVKLSPPWGINISKTGNVLRINCEFPAHWNKQCITYELRRRSSTSSNWLKYECQDPIWKILDADLNVKNIIQVRANYKLCGENPIWSEWSEEVYFGKDIGRRWNWKITLLIVVPILVAAAAITLLTYLKQLQILILPPIPDPGKLFKGMFGDSNGDYLVWNKQPKGSLIYKAEEEITCKVTTVEKLKCPSQEEEKLGENERSEEKDTLIEVVDEKIPAEADNLHYDLVMS</sequence>
<dbReference type="STRING" id="75743.A0A401PAY0"/>
<evidence type="ECO:0000256" key="2">
    <source>
        <dbReference type="ARBA" id="ARBA00022692"/>
    </source>
</evidence>
<protein>
    <recommendedName>
        <fullName evidence="11">Type I cytokine receptor cytokine-binding domain-containing protein</fullName>
    </recommendedName>
</protein>
<feature type="domain" description="Type I cytokine receptor cytokine-binding" evidence="11">
    <location>
        <begin position="116"/>
        <end position="205"/>
    </location>
</feature>
<feature type="transmembrane region" description="Helical" evidence="9">
    <location>
        <begin position="316"/>
        <end position="337"/>
    </location>
</feature>
<evidence type="ECO:0000256" key="4">
    <source>
        <dbReference type="ARBA" id="ARBA00022989"/>
    </source>
</evidence>
<keyword evidence="5 9" id="KW-0472">Membrane</keyword>
<dbReference type="OrthoDB" id="9940625at2759"/>
<comment type="subcellular location">
    <subcellularLocation>
        <location evidence="1">Membrane</location>
        <topology evidence="1">Single-pass type I membrane protein</topology>
    </subcellularLocation>
</comment>
<accession>A0A401PAY0</accession>
<name>A0A401PAY0_SCYTO</name>
<dbReference type="AlphaFoldDB" id="A0A401PAY0"/>
<proteinExistence type="predicted"/>
<reference evidence="12 13" key="1">
    <citation type="journal article" date="2018" name="Nat. Ecol. Evol.">
        <title>Shark genomes provide insights into elasmobranch evolution and the origin of vertebrates.</title>
        <authorList>
            <person name="Hara Y"/>
            <person name="Yamaguchi K"/>
            <person name="Onimaru K"/>
            <person name="Kadota M"/>
            <person name="Koyanagi M"/>
            <person name="Keeley SD"/>
            <person name="Tatsumi K"/>
            <person name="Tanaka K"/>
            <person name="Motone F"/>
            <person name="Kageyama Y"/>
            <person name="Nozu R"/>
            <person name="Adachi N"/>
            <person name="Nishimura O"/>
            <person name="Nakagawa R"/>
            <person name="Tanegashima C"/>
            <person name="Kiyatake I"/>
            <person name="Matsumoto R"/>
            <person name="Murakumo K"/>
            <person name="Nishida K"/>
            <person name="Terakita A"/>
            <person name="Kuratani S"/>
            <person name="Sato K"/>
            <person name="Hyodo S Kuraku.S."/>
        </authorList>
    </citation>
    <scope>NUCLEOTIDE SEQUENCE [LARGE SCALE GENOMIC DNA]</scope>
</reference>
<dbReference type="InterPro" id="IPR013783">
    <property type="entry name" value="Ig-like_fold"/>
</dbReference>
<feature type="signal peptide" evidence="10">
    <location>
        <begin position="1"/>
        <end position="16"/>
    </location>
</feature>
<evidence type="ECO:0000256" key="10">
    <source>
        <dbReference type="SAM" id="SignalP"/>
    </source>
</evidence>
<feature type="chain" id="PRO_5019299196" description="Type I cytokine receptor cytokine-binding domain-containing protein" evidence="10">
    <location>
        <begin position="17"/>
        <end position="439"/>
    </location>
</feature>
<keyword evidence="3 10" id="KW-0732">Signal</keyword>
<dbReference type="EMBL" id="BFAA01000268">
    <property type="protein sequence ID" value="GCB70269.1"/>
    <property type="molecule type" value="Genomic_DNA"/>
</dbReference>
<keyword evidence="4 9" id="KW-1133">Transmembrane helix</keyword>
<feature type="region of interest" description="Disordered" evidence="8">
    <location>
        <begin position="398"/>
        <end position="417"/>
    </location>
</feature>
<evidence type="ECO:0000256" key="7">
    <source>
        <dbReference type="ARBA" id="ARBA00023180"/>
    </source>
</evidence>
<evidence type="ECO:0000256" key="3">
    <source>
        <dbReference type="ARBA" id="ARBA00022729"/>
    </source>
</evidence>
<keyword evidence="6" id="KW-0675">Receptor</keyword>
<keyword evidence="7" id="KW-0325">Glycoprotein</keyword>
<dbReference type="Gene3D" id="2.60.40.10">
    <property type="entry name" value="Immunoglobulins"/>
    <property type="match status" value="3"/>
</dbReference>
<dbReference type="InterPro" id="IPR015321">
    <property type="entry name" value="TypeI_recpt_CBD"/>
</dbReference>
<evidence type="ECO:0000256" key="5">
    <source>
        <dbReference type="ARBA" id="ARBA00023136"/>
    </source>
</evidence>
<dbReference type="PANTHER" id="PTHR23037:SF46">
    <property type="entry name" value="INTERLEUKIN 5 RECEPTOR SUBUNIT ALPHA"/>
    <property type="match status" value="1"/>
</dbReference>
<evidence type="ECO:0000313" key="12">
    <source>
        <dbReference type="EMBL" id="GCB70269.1"/>
    </source>
</evidence>
<comment type="caution">
    <text evidence="12">The sequence shown here is derived from an EMBL/GenBank/DDBJ whole genome shotgun (WGS) entry which is preliminary data.</text>
</comment>
<evidence type="ECO:0000256" key="6">
    <source>
        <dbReference type="ARBA" id="ARBA00023170"/>
    </source>
</evidence>
<evidence type="ECO:0000256" key="1">
    <source>
        <dbReference type="ARBA" id="ARBA00004479"/>
    </source>
</evidence>
<organism evidence="12 13">
    <name type="scientific">Scyliorhinus torazame</name>
    <name type="common">Cloudy catshark</name>
    <name type="synonym">Catulus torazame</name>
    <dbReference type="NCBI Taxonomy" id="75743"/>
    <lineage>
        <taxon>Eukaryota</taxon>
        <taxon>Metazoa</taxon>
        <taxon>Chordata</taxon>
        <taxon>Craniata</taxon>
        <taxon>Vertebrata</taxon>
        <taxon>Chondrichthyes</taxon>
        <taxon>Elasmobranchii</taxon>
        <taxon>Galeomorphii</taxon>
        <taxon>Galeoidea</taxon>
        <taxon>Carcharhiniformes</taxon>
        <taxon>Scyliorhinidae</taxon>
        <taxon>Scyliorhinus</taxon>
    </lineage>
</organism>
<dbReference type="GO" id="GO:0004896">
    <property type="term" value="F:cytokine receptor activity"/>
    <property type="evidence" value="ECO:0007669"/>
    <property type="project" value="TreeGrafter"/>
</dbReference>
<dbReference type="OMA" id="NFEYINC"/>
<dbReference type="Pfam" id="PF09240">
    <property type="entry name" value="IL6Ra-bind"/>
    <property type="match status" value="1"/>
</dbReference>
<keyword evidence="13" id="KW-1185">Reference proteome</keyword>
<evidence type="ECO:0000313" key="13">
    <source>
        <dbReference type="Proteomes" id="UP000288216"/>
    </source>
</evidence>
<evidence type="ECO:0000259" key="11">
    <source>
        <dbReference type="Pfam" id="PF09240"/>
    </source>
</evidence>
<dbReference type="InterPro" id="IPR036116">
    <property type="entry name" value="FN3_sf"/>
</dbReference>
<dbReference type="SUPFAM" id="SSF49265">
    <property type="entry name" value="Fibronectin type III"/>
    <property type="match status" value="2"/>
</dbReference>